<protein>
    <submittedName>
        <fullName evidence="1">Filamentous hemagglutinin</fullName>
    </submittedName>
</protein>
<name>A0A1I5E5B5_9NEIS</name>
<evidence type="ECO:0000313" key="2">
    <source>
        <dbReference type="Proteomes" id="UP000242869"/>
    </source>
</evidence>
<evidence type="ECO:0000313" key="1">
    <source>
        <dbReference type="EMBL" id="SFO06735.1"/>
    </source>
</evidence>
<keyword evidence="2" id="KW-1185">Reference proteome</keyword>
<gene>
    <name evidence="1" type="ORF">SAMN05660284_02843</name>
</gene>
<sequence>MADFPGISQQRLGDGFYEQRLIREQVAQLTGRRFLDGYASDEAQYRALMDNGITAAQTRLNVSAGRDLTVASTTARNQNAQGSITHLDRIN</sequence>
<dbReference type="AlphaFoldDB" id="A0A1I5E5B5"/>
<proteinExistence type="predicted"/>
<dbReference type="Proteomes" id="UP000242869">
    <property type="component" value="Unassembled WGS sequence"/>
</dbReference>
<reference evidence="2" key="1">
    <citation type="submission" date="2016-10" db="EMBL/GenBank/DDBJ databases">
        <authorList>
            <person name="Varghese N."/>
            <person name="Submissions S."/>
        </authorList>
    </citation>
    <scope>NUCLEOTIDE SEQUENCE [LARGE SCALE GENOMIC DNA]</scope>
    <source>
        <strain evidence="2">DSM 6150</strain>
    </source>
</reference>
<dbReference type="STRING" id="83765.SAMN05660284_02843"/>
<accession>A0A1I5E5B5</accession>
<organism evidence="1 2">
    <name type="scientific">Formivibrio citricus</name>
    <dbReference type="NCBI Taxonomy" id="83765"/>
    <lineage>
        <taxon>Bacteria</taxon>
        <taxon>Pseudomonadati</taxon>
        <taxon>Pseudomonadota</taxon>
        <taxon>Betaproteobacteria</taxon>
        <taxon>Neisseriales</taxon>
        <taxon>Chitinibacteraceae</taxon>
        <taxon>Formivibrio</taxon>
    </lineage>
</organism>
<dbReference type="EMBL" id="FOVE01000039">
    <property type="protein sequence ID" value="SFO06735.1"/>
    <property type="molecule type" value="Genomic_DNA"/>
</dbReference>